<evidence type="ECO:0000313" key="2">
    <source>
        <dbReference type="EMBL" id="KUG15455.1"/>
    </source>
</evidence>
<sequence length="123" mass="13241">MTGPDAMDIHKVAIAADGNGVSSHFGHCEKYTVYHIRNKEIFHEENLMNPGHEPGKLPRMLASCGITHVLAGGMGMKAVQLFNEQGIEVTLGISGPVDEVINDFMCGRIVPGKSMCDHSGCPH</sequence>
<comment type="caution">
    <text evidence="2">The sequence shown here is derived from an EMBL/GenBank/DDBJ whole genome shotgun (WGS) entry which is preliminary data.</text>
</comment>
<accession>A0A0W8F3M6</accession>
<dbReference type="Pfam" id="PF02579">
    <property type="entry name" value="Nitro_FeMo-Co"/>
    <property type="match status" value="1"/>
</dbReference>
<protein>
    <submittedName>
        <fullName evidence="2">Dinitrogenase iron-molybdenum cofactor biosynthesis</fullName>
    </submittedName>
</protein>
<dbReference type="InterPro" id="IPR033913">
    <property type="entry name" value="MTH1175_dom"/>
</dbReference>
<dbReference type="PANTHER" id="PTHR42983">
    <property type="entry name" value="DINITROGENASE IRON-MOLYBDENUM COFACTOR PROTEIN-RELATED"/>
    <property type="match status" value="1"/>
</dbReference>
<dbReference type="AlphaFoldDB" id="A0A0W8F3M6"/>
<dbReference type="Gene3D" id="3.30.420.130">
    <property type="entry name" value="Dinitrogenase iron-molybdenum cofactor biosynthesis domain"/>
    <property type="match status" value="1"/>
</dbReference>
<organism evidence="2">
    <name type="scientific">hydrocarbon metagenome</name>
    <dbReference type="NCBI Taxonomy" id="938273"/>
    <lineage>
        <taxon>unclassified sequences</taxon>
        <taxon>metagenomes</taxon>
        <taxon>ecological metagenomes</taxon>
    </lineage>
</organism>
<feature type="domain" description="Dinitrogenase iron-molybdenum cofactor biosynthesis" evidence="1">
    <location>
        <begin position="17"/>
        <end position="104"/>
    </location>
</feature>
<dbReference type="InterPro" id="IPR003731">
    <property type="entry name" value="Di-Nase_FeMo-co_biosynth"/>
</dbReference>
<dbReference type="PANTHER" id="PTHR42983:SF1">
    <property type="entry name" value="IRON-MOLYBDENUM PROTEIN"/>
    <property type="match status" value="1"/>
</dbReference>
<gene>
    <name evidence="2" type="ORF">ASZ90_014892</name>
</gene>
<dbReference type="SUPFAM" id="SSF53146">
    <property type="entry name" value="Nitrogenase accessory factor-like"/>
    <property type="match status" value="1"/>
</dbReference>
<name>A0A0W8F3M6_9ZZZZ</name>
<evidence type="ECO:0000259" key="1">
    <source>
        <dbReference type="Pfam" id="PF02579"/>
    </source>
</evidence>
<dbReference type="InterPro" id="IPR036105">
    <property type="entry name" value="DiNase_FeMo-co_biosyn_sf"/>
</dbReference>
<reference evidence="2" key="1">
    <citation type="journal article" date="2015" name="Proc. Natl. Acad. Sci. U.S.A.">
        <title>Networks of energetic and metabolic interactions define dynamics in microbial communities.</title>
        <authorList>
            <person name="Embree M."/>
            <person name="Liu J.K."/>
            <person name="Al-Bassam M.M."/>
            <person name="Zengler K."/>
        </authorList>
    </citation>
    <scope>NUCLEOTIDE SEQUENCE</scope>
</reference>
<dbReference type="CDD" id="cd00851">
    <property type="entry name" value="MTH1175"/>
    <property type="match status" value="1"/>
</dbReference>
<proteinExistence type="predicted"/>
<dbReference type="EMBL" id="LNQE01001555">
    <property type="protein sequence ID" value="KUG15455.1"/>
    <property type="molecule type" value="Genomic_DNA"/>
</dbReference>